<evidence type="ECO:0000313" key="1">
    <source>
        <dbReference type="EMBL" id="KAJ7670366.1"/>
    </source>
</evidence>
<protein>
    <submittedName>
        <fullName evidence="1">Uncharacterized protein</fullName>
    </submittedName>
</protein>
<organism evidence="1 2">
    <name type="scientific">Mycena rosella</name>
    <name type="common">Pink bonnet</name>
    <name type="synonym">Agaricus rosellus</name>
    <dbReference type="NCBI Taxonomy" id="1033263"/>
    <lineage>
        <taxon>Eukaryota</taxon>
        <taxon>Fungi</taxon>
        <taxon>Dikarya</taxon>
        <taxon>Basidiomycota</taxon>
        <taxon>Agaricomycotina</taxon>
        <taxon>Agaricomycetes</taxon>
        <taxon>Agaricomycetidae</taxon>
        <taxon>Agaricales</taxon>
        <taxon>Marasmiineae</taxon>
        <taxon>Mycenaceae</taxon>
        <taxon>Mycena</taxon>
    </lineage>
</organism>
<dbReference type="Proteomes" id="UP001221757">
    <property type="component" value="Unassembled WGS sequence"/>
</dbReference>
<dbReference type="AlphaFoldDB" id="A0AAD7CYL0"/>
<comment type="caution">
    <text evidence="1">The sequence shown here is derived from an EMBL/GenBank/DDBJ whole genome shotgun (WGS) entry which is preliminary data.</text>
</comment>
<keyword evidence="2" id="KW-1185">Reference proteome</keyword>
<sequence>MVYPRQHSTRRCALVPTLIIRERRAQPIARCSKIRSSPGTAWNRPYLRRARIQTPAGSPHWAQRLIDVSCPPASGARGAEEILLIPIAVFVPTRQTLFPRTRPGSVHLHPAAASSLDASIARPIPDFPFICRDGQDLGHLPSPLRYARASLPISLPRPETRDAST</sequence>
<name>A0AAD7CYL0_MYCRO</name>
<dbReference type="EMBL" id="JARKIE010000181">
    <property type="protein sequence ID" value="KAJ7670366.1"/>
    <property type="molecule type" value="Genomic_DNA"/>
</dbReference>
<gene>
    <name evidence="1" type="ORF">B0H17DRAFT_1209363</name>
</gene>
<proteinExistence type="predicted"/>
<reference evidence="1" key="1">
    <citation type="submission" date="2023-03" db="EMBL/GenBank/DDBJ databases">
        <title>Massive genome expansion in bonnet fungi (Mycena s.s.) driven by repeated elements and novel gene families across ecological guilds.</title>
        <authorList>
            <consortium name="Lawrence Berkeley National Laboratory"/>
            <person name="Harder C.B."/>
            <person name="Miyauchi S."/>
            <person name="Viragh M."/>
            <person name="Kuo A."/>
            <person name="Thoen E."/>
            <person name="Andreopoulos B."/>
            <person name="Lu D."/>
            <person name="Skrede I."/>
            <person name="Drula E."/>
            <person name="Henrissat B."/>
            <person name="Morin E."/>
            <person name="Kohler A."/>
            <person name="Barry K."/>
            <person name="LaButti K."/>
            <person name="Morin E."/>
            <person name="Salamov A."/>
            <person name="Lipzen A."/>
            <person name="Mereny Z."/>
            <person name="Hegedus B."/>
            <person name="Baldrian P."/>
            <person name="Stursova M."/>
            <person name="Weitz H."/>
            <person name="Taylor A."/>
            <person name="Grigoriev I.V."/>
            <person name="Nagy L.G."/>
            <person name="Martin F."/>
            <person name="Kauserud H."/>
        </authorList>
    </citation>
    <scope>NUCLEOTIDE SEQUENCE</scope>
    <source>
        <strain evidence="1">CBHHK067</strain>
    </source>
</reference>
<evidence type="ECO:0000313" key="2">
    <source>
        <dbReference type="Proteomes" id="UP001221757"/>
    </source>
</evidence>
<accession>A0AAD7CYL0</accession>